<dbReference type="InterPro" id="IPR027417">
    <property type="entry name" value="P-loop_NTPase"/>
</dbReference>
<protein>
    <submittedName>
        <fullName evidence="1">Uncharacterized protein</fullName>
    </submittedName>
</protein>
<dbReference type="EMBL" id="KZ824268">
    <property type="protein sequence ID" value="RAL17123.1"/>
    <property type="molecule type" value="Genomic_DNA"/>
</dbReference>
<gene>
    <name evidence="1" type="ORF">BO97DRAFT_431122</name>
</gene>
<dbReference type="SUPFAM" id="SSF52540">
    <property type="entry name" value="P-loop containing nucleoside triphosphate hydrolases"/>
    <property type="match status" value="1"/>
</dbReference>
<evidence type="ECO:0000313" key="1">
    <source>
        <dbReference type="EMBL" id="RAL17123.1"/>
    </source>
</evidence>
<dbReference type="STRING" id="1450537.A0A395ID87"/>
<name>A0A395ID87_ASPHC</name>
<dbReference type="RefSeq" id="XP_025556277.1">
    <property type="nucleotide sequence ID" value="XM_025697477.1"/>
</dbReference>
<sequence>MAHIYSTTTVTPVSTRTSNFPVLRIMSGKCHFLVPVGTLTICCPCTGFTGTSTDGQLDILCQACLHPLTQHGDVISAEVYSTQQGSSQLEISVPLDPFISPPSETVSKLVDLIDSEKVVHVRGTPASGKTTLAQSLQRYYQVKKRNSIYVDIWRELDEYPSVIDDPLFRPWSKLNIMLRTRFGSNMNYLASGTILIIHEAQSSYSDTLFWNSIIKNRLSHQGPDIRFSQRVTLTPQSHPSSPSIGLFFSRSEFTDAAQRLIANSRFQEKFTLRPDAEDYLFSLTNGHPGGLALLKWDRKVWETLAQEPISRSLPQSNFLTTEVANLLAKVLEEGNVLCGPKRNEEVETCYRRGWLHRMQILGEDGLDKDVYVLPSRLHEKHVSLSIHSRYLDCIILTIPRWIEHYIGKIARSLPSEFQNLRDLTIAILRGFSSSSLRQSAQGKKLSSGAQPKPVEAQYQDEFYRCFNKLAGRGVPVCTEWSRTTDGRVDFWIPGKKWAVEIVREQDRINEHIMRFHENGQYYPWREDGMIEDWIIVNCTTSPPTRDLFFAQLRIRCFIWDGRKVYGINFEAIQKRLEAPKSVQGLYLPL</sequence>
<dbReference type="GeneID" id="37201766"/>
<proteinExistence type="predicted"/>
<keyword evidence="2" id="KW-1185">Reference proteome</keyword>
<organism evidence="1 2">
    <name type="scientific">Aspergillus homomorphus (strain CBS 101889)</name>
    <dbReference type="NCBI Taxonomy" id="1450537"/>
    <lineage>
        <taxon>Eukaryota</taxon>
        <taxon>Fungi</taxon>
        <taxon>Dikarya</taxon>
        <taxon>Ascomycota</taxon>
        <taxon>Pezizomycotina</taxon>
        <taxon>Eurotiomycetes</taxon>
        <taxon>Eurotiomycetidae</taxon>
        <taxon>Eurotiales</taxon>
        <taxon>Aspergillaceae</taxon>
        <taxon>Aspergillus</taxon>
        <taxon>Aspergillus subgen. Circumdati</taxon>
    </lineage>
</organism>
<reference evidence="1 2" key="1">
    <citation type="submission" date="2018-02" db="EMBL/GenBank/DDBJ databases">
        <title>The genomes of Aspergillus section Nigri reveals drivers in fungal speciation.</title>
        <authorList>
            <consortium name="DOE Joint Genome Institute"/>
            <person name="Vesth T.C."/>
            <person name="Nybo J."/>
            <person name="Theobald S."/>
            <person name="Brandl J."/>
            <person name="Frisvad J.C."/>
            <person name="Nielsen K.F."/>
            <person name="Lyhne E.K."/>
            <person name="Kogle M.E."/>
            <person name="Kuo A."/>
            <person name="Riley R."/>
            <person name="Clum A."/>
            <person name="Nolan M."/>
            <person name="Lipzen A."/>
            <person name="Salamov A."/>
            <person name="Henrissat B."/>
            <person name="Wiebenga A."/>
            <person name="De vries R.P."/>
            <person name="Grigoriev I.V."/>
            <person name="Mortensen U.H."/>
            <person name="Andersen M.R."/>
            <person name="Baker S.E."/>
        </authorList>
    </citation>
    <scope>NUCLEOTIDE SEQUENCE [LARGE SCALE GENOMIC DNA]</scope>
    <source>
        <strain evidence="1 2">CBS 101889</strain>
    </source>
</reference>
<dbReference type="AlphaFoldDB" id="A0A395ID87"/>
<evidence type="ECO:0000313" key="2">
    <source>
        <dbReference type="Proteomes" id="UP000248961"/>
    </source>
</evidence>
<dbReference type="OrthoDB" id="2364732at2759"/>
<dbReference type="VEuPathDB" id="FungiDB:BO97DRAFT_431122"/>
<dbReference type="Proteomes" id="UP000248961">
    <property type="component" value="Unassembled WGS sequence"/>
</dbReference>
<accession>A0A395ID87</accession>